<keyword evidence="2" id="KW-1185">Reference proteome</keyword>
<organism evidence="1 2">
    <name type="scientific">Micromonospora noduli</name>
    <dbReference type="NCBI Taxonomy" id="709876"/>
    <lineage>
        <taxon>Bacteria</taxon>
        <taxon>Bacillati</taxon>
        <taxon>Actinomycetota</taxon>
        <taxon>Actinomycetes</taxon>
        <taxon>Micromonosporales</taxon>
        <taxon>Micromonosporaceae</taxon>
        <taxon>Micromonospora</taxon>
    </lineage>
</organism>
<dbReference type="EMBL" id="PYAC01000010">
    <property type="protein sequence ID" value="RAO19608.1"/>
    <property type="molecule type" value="Genomic_DNA"/>
</dbReference>
<proteinExistence type="predicted"/>
<dbReference type="Proteomes" id="UP000249045">
    <property type="component" value="Unassembled WGS sequence"/>
</dbReference>
<evidence type="ECO:0000313" key="1">
    <source>
        <dbReference type="EMBL" id="RAO19608.1"/>
    </source>
</evidence>
<dbReference type="RefSeq" id="WP_112735855.1">
    <property type="nucleotide sequence ID" value="NZ_PYAC01000010.1"/>
</dbReference>
<accession>A0ABX9D4M0</accession>
<sequence length="97" mass="10702">MSAAARKVATGDVLHLTRAASVQFMRPIFVRVIRVLDWPTYDGWLWLDGYELGASGDAVARRSLFVMSGGLVWQDPPPPPARKTARCPVAREPIRVG</sequence>
<reference evidence="1 2" key="1">
    <citation type="submission" date="2018-03" db="EMBL/GenBank/DDBJ databases">
        <title>Defining the species Micromonospora saelicesensis and Micromonospora noduli under the framework of genomics.</title>
        <authorList>
            <person name="Riesco R."/>
            <person name="Trujillo M.E."/>
        </authorList>
    </citation>
    <scope>NUCLEOTIDE SEQUENCE [LARGE SCALE GENOMIC DNA]</scope>
    <source>
        <strain evidence="1 2">MED15</strain>
    </source>
</reference>
<gene>
    <name evidence="1" type="ORF">MED15_02767</name>
</gene>
<comment type="caution">
    <text evidence="1">The sequence shown here is derived from an EMBL/GenBank/DDBJ whole genome shotgun (WGS) entry which is preliminary data.</text>
</comment>
<evidence type="ECO:0000313" key="2">
    <source>
        <dbReference type="Proteomes" id="UP000249045"/>
    </source>
</evidence>
<name>A0ABX9D4M0_9ACTN</name>
<protein>
    <submittedName>
        <fullName evidence="1">Uncharacterized protein</fullName>
    </submittedName>
</protein>